<dbReference type="InterPro" id="IPR020992">
    <property type="entry name" value="Tail_Prtase_C"/>
</dbReference>
<dbReference type="GO" id="GO:0008236">
    <property type="term" value="F:serine-type peptidase activity"/>
    <property type="evidence" value="ECO:0007669"/>
    <property type="project" value="UniProtKB-KW"/>
</dbReference>
<keyword evidence="3 5" id="KW-0378">Hydrolase</keyword>
<dbReference type="Gene3D" id="3.90.226.10">
    <property type="entry name" value="2-enoyl-CoA Hydratase, Chain A, domain 1"/>
    <property type="match status" value="1"/>
</dbReference>
<dbReference type="InterPro" id="IPR040573">
    <property type="entry name" value="TSP_N"/>
</dbReference>
<dbReference type="InterPro" id="IPR005151">
    <property type="entry name" value="Tail-specific_protease"/>
</dbReference>
<dbReference type="PANTHER" id="PTHR32060:SF22">
    <property type="entry name" value="CARBOXYL-TERMINAL-PROCESSING PEPTIDASE 3, CHLOROPLASTIC"/>
    <property type="match status" value="1"/>
</dbReference>
<dbReference type="Pfam" id="PF11818">
    <property type="entry name" value="DUF3340"/>
    <property type="match status" value="1"/>
</dbReference>
<protein>
    <submittedName>
        <fullName evidence="7">Carboxy terminal-processing peptidase</fullName>
    </submittedName>
</protein>
<accession>A0A7X1E4D6</accession>
<dbReference type="SMART" id="SM00245">
    <property type="entry name" value="TSPc"/>
    <property type="match status" value="1"/>
</dbReference>
<dbReference type="CDD" id="cd07560">
    <property type="entry name" value="Peptidase_S41_CPP"/>
    <property type="match status" value="1"/>
</dbReference>
<keyword evidence="8" id="KW-1185">Reference proteome</keyword>
<dbReference type="Gene3D" id="2.30.42.10">
    <property type="match status" value="1"/>
</dbReference>
<dbReference type="AlphaFoldDB" id="A0A7X1E4D6"/>
<organism evidence="7 8">
    <name type="scientific">Puniceicoccus vermicola</name>
    <dbReference type="NCBI Taxonomy" id="388746"/>
    <lineage>
        <taxon>Bacteria</taxon>
        <taxon>Pseudomonadati</taxon>
        <taxon>Verrucomicrobiota</taxon>
        <taxon>Opitutia</taxon>
        <taxon>Puniceicoccales</taxon>
        <taxon>Puniceicoccaceae</taxon>
        <taxon>Puniceicoccus</taxon>
    </lineage>
</organism>
<dbReference type="NCBIfam" id="TIGR00225">
    <property type="entry name" value="prc"/>
    <property type="match status" value="1"/>
</dbReference>
<dbReference type="InterPro" id="IPR001478">
    <property type="entry name" value="PDZ"/>
</dbReference>
<dbReference type="RefSeq" id="WP_185692653.1">
    <property type="nucleotide sequence ID" value="NZ_JACHVA010000080.1"/>
</dbReference>
<evidence type="ECO:0000313" key="7">
    <source>
        <dbReference type="EMBL" id="MBC2601954.1"/>
    </source>
</evidence>
<dbReference type="SMART" id="SM00228">
    <property type="entry name" value="PDZ"/>
    <property type="match status" value="1"/>
</dbReference>
<dbReference type="Pfam" id="PF03572">
    <property type="entry name" value="Peptidase_S41"/>
    <property type="match status" value="1"/>
</dbReference>
<evidence type="ECO:0000256" key="2">
    <source>
        <dbReference type="ARBA" id="ARBA00022670"/>
    </source>
</evidence>
<dbReference type="InterPro" id="IPR004447">
    <property type="entry name" value="Peptidase_S41A"/>
</dbReference>
<evidence type="ECO:0000256" key="4">
    <source>
        <dbReference type="ARBA" id="ARBA00022825"/>
    </source>
</evidence>
<comment type="caution">
    <text evidence="7">The sequence shown here is derived from an EMBL/GenBank/DDBJ whole genome shotgun (WGS) entry which is preliminary data.</text>
</comment>
<dbReference type="Pfam" id="PF17804">
    <property type="entry name" value="TSP_NTD"/>
    <property type="match status" value="1"/>
</dbReference>
<dbReference type="SUPFAM" id="SSF52096">
    <property type="entry name" value="ClpP/crotonase"/>
    <property type="match status" value="1"/>
</dbReference>
<comment type="similarity">
    <text evidence="1 5">Belongs to the peptidase S41A family.</text>
</comment>
<name>A0A7X1E4D6_9BACT</name>
<dbReference type="SUPFAM" id="SSF50156">
    <property type="entry name" value="PDZ domain-like"/>
    <property type="match status" value="1"/>
</dbReference>
<proteinExistence type="inferred from homology"/>
<dbReference type="GO" id="GO:0007165">
    <property type="term" value="P:signal transduction"/>
    <property type="evidence" value="ECO:0007669"/>
    <property type="project" value="TreeGrafter"/>
</dbReference>
<dbReference type="GO" id="GO:0004175">
    <property type="term" value="F:endopeptidase activity"/>
    <property type="evidence" value="ECO:0007669"/>
    <property type="project" value="TreeGrafter"/>
</dbReference>
<sequence>MASGFDVGRIIGFPWSVRFLPLFALSLGLTSVLSSSAAAEEEVFEATGLMRAETRWLVNSLERLHFSEMALEDIDMSDVIDSYMEDLDYNHLYFTAADEKAFRSRFAPPMARYLRSGNLHPAFQIFSVFQENALERVAWVREYLENDFKFDEELEYQADRQEVTWAENEAELDELWKRRIQFELLNEVIAKMSPPDPEQDLEIGLEGMTEPDGEIAAIEEEIEPEEPLSFDDALVEAKEVVSKRYDRLETEMERFESAEVQEIFLTTLANSYDPHSIFLSSDSLEDLSIAIENSLVGIGAVLADEDGYCTVRELIPGGPARLSEQIDVNDQILAVAQGKKGEYVDVVDMKLRKIVKMIRGEKESIVRLKIRPAEAADPSARKEVVLVRDEVQLTANLARARLYQIPMDDRTVSIGVIDLPSFYGSDLPDHPNSSDDVAELISKMKTHGVEGMILDLRNNGGGLLSEAVELAGLFIPTGPVVQVKTVQGDLLHHDDRDPSVAWNGPLMVLVSKFTASASEIVAGALQNYGRAIVVGDESTHGKGTVQGIFRMTPPLFYSLSASRSDVGATKVTVQKYYLPNGESTQLEGVKSDVVIPSMNSLISIGEADLDHSMEWDTITPVSFGIEKDDAMDLVLVDDSLIESLREQSQSRMDSLEEFSYLDETIEFFKKRKDEKLISLNLVERQKQQDSDRTVRTAFRERRDELSASKYSYEPILLDTEEIAEEGVDEDENDSDSSFDIVLREGIRIMADWLSEIPEPQSSQAKNDLAKVDA</sequence>
<gene>
    <name evidence="7" type="ORF">H5P30_09190</name>
</gene>
<dbReference type="PANTHER" id="PTHR32060">
    <property type="entry name" value="TAIL-SPECIFIC PROTEASE"/>
    <property type="match status" value="1"/>
</dbReference>
<keyword evidence="2 5" id="KW-0645">Protease</keyword>
<dbReference type="Pfam" id="PF00595">
    <property type="entry name" value="PDZ"/>
    <property type="match status" value="1"/>
</dbReference>
<dbReference type="GO" id="GO:0006508">
    <property type="term" value="P:proteolysis"/>
    <property type="evidence" value="ECO:0007669"/>
    <property type="project" value="UniProtKB-KW"/>
</dbReference>
<dbReference type="PROSITE" id="PS50106">
    <property type="entry name" value="PDZ"/>
    <property type="match status" value="1"/>
</dbReference>
<dbReference type="InterPro" id="IPR036034">
    <property type="entry name" value="PDZ_sf"/>
</dbReference>
<evidence type="ECO:0000256" key="1">
    <source>
        <dbReference type="ARBA" id="ARBA00009179"/>
    </source>
</evidence>
<dbReference type="EMBL" id="JACHVA010000080">
    <property type="protein sequence ID" value="MBC2601954.1"/>
    <property type="molecule type" value="Genomic_DNA"/>
</dbReference>
<dbReference type="Proteomes" id="UP000525652">
    <property type="component" value="Unassembled WGS sequence"/>
</dbReference>
<dbReference type="GO" id="GO:0030288">
    <property type="term" value="C:outer membrane-bounded periplasmic space"/>
    <property type="evidence" value="ECO:0007669"/>
    <property type="project" value="TreeGrafter"/>
</dbReference>
<evidence type="ECO:0000256" key="3">
    <source>
        <dbReference type="ARBA" id="ARBA00022801"/>
    </source>
</evidence>
<evidence type="ECO:0000313" key="8">
    <source>
        <dbReference type="Proteomes" id="UP000525652"/>
    </source>
</evidence>
<evidence type="ECO:0000256" key="5">
    <source>
        <dbReference type="RuleBase" id="RU004404"/>
    </source>
</evidence>
<dbReference type="InterPro" id="IPR029045">
    <property type="entry name" value="ClpP/crotonase-like_dom_sf"/>
</dbReference>
<keyword evidence="4 5" id="KW-0720">Serine protease</keyword>
<evidence type="ECO:0000259" key="6">
    <source>
        <dbReference type="PROSITE" id="PS50106"/>
    </source>
</evidence>
<feature type="domain" description="PDZ" evidence="6">
    <location>
        <begin position="288"/>
        <end position="373"/>
    </location>
</feature>
<reference evidence="7 8" key="1">
    <citation type="submission" date="2020-07" db="EMBL/GenBank/DDBJ databases">
        <authorList>
            <person name="Feng X."/>
        </authorList>
    </citation>
    <scope>NUCLEOTIDE SEQUENCE [LARGE SCALE GENOMIC DNA]</scope>
    <source>
        <strain evidence="7 8">JCM14086</strain>
    </source>
</reference>